<evidence type="ECO:0000259" key="5">
    <source>
        <dbReference type="Pfam" id="PF17120"/>
    </source>
</evidence>
<feature type="compositionally biased region" description="Basic and acidic residues" evidence="4">
    <location>
        <begin position="339"/>
        <end position="348"/>
    </location>
</feature>
<dbReference type="EMBL" id="NJHN03000029">
    <property type="protein sequence ID" value="KAH9424566.1"/>
    <property type="molecule type" value="Genomic_DNA"/>
</dbReference>
<keyword evidence="1 3" id="KW-0853">WD repeat</keyword>
<gene>
    <name evidence="6" type="primary">WDR59</name>
    <name evidence="6" type="ORF">DERP_004751</name>
</gene>
<dbReference type="InterPro" id="IPR036322">
    <property type="entry name" value="WD40_repeat_dom_sf"/>
</dbReference>
<dbReference type="InterPro" id="IPR049566">
    <property type="entry name" value="WDR59_RTC1-like_RING_Znf"/>
</dbReference>
<dbReference type="Pfam" id="PF00400">
    <property type="entry name" value="WD40"/>
    <property type="match status" value="1"/>
</dbReference>
<dbReference type="CDD" id="cd16692">
    <property type="entry name" value="mRING-H2-C3H3C2_WDR59"/>
    <property type="match status" value="1"/>
</dbReference>
<dbReference type="PROSITE" id="PS50082">
    <property type="entry name" value="WD_REPEATS_2"/>
    <property type="match status" value="1"/>
</dbReference>
<dbReference type="PANTHER" id="PTHR46170:SF1">
    <property type="entry name" value="GATOR COMPLEX PROTEIN WDR59"/>
    <property type="match status" value="1"/>
</dbReference>
<dbReference type="InterPro" id="IPR001680">
    <property type="entry name" value="WD40_rpt"/>
</dbReference>
<dbReference type="SUPFAM" id="SSF50978">
    <property type="entry name" value="WD40 repeat-like"/>
    <property type="match status" value="1"/>
</dbReference>
<evidence type="ECO:0000313" key="6">
    <source>
        <dbReference type="EMBL" id="KAH9424566.1"/>
    </source>
</evidence>
<feature type="domain" description="WDR59/RTC1-like RING zinc finger" evidence="5">
    <location>
        <begin position="931"/>
        <end position="978"/>
    </location>
</feature>
<dbReference type="Proteomes" id="UP000887458">
    <property type="component" value="Unassembled WGS sequence"/>
</dbReference>
<feature type="region of interest" description="Disordered" evidence="4">
    <location>
        <begin position="333"/>
        <end position="355"/>
    </location>
</feature>
<dbReference type="Gene3D" id="2.130.10.10">
    <property type="entry name" value="YVTN repeat-like/Quinoprotein amine dehydrogenase"/>
    <property type="match status" value="2"/>
</dbReference>
<protein>
    <submittedName>
        <fullName evidence="6">GATOR complex protein wdr59</fullName>
    </submittedName>
</protein>
<feature type="repeat" description="WD" evidence="3">
    <location>
        <begin position="98"/>
        <end position="140"/>
    </location>
</feature>
<dbReference type="PANTHER" id="PTHR46170">
    <property type="entry name" value="GATOR COMPLEX PROTEIN WDR59"/>
    <property type="match status" value="1"/>
</dbReference>
<proteinExistence type="predicted"/>
<evidence type="ECO:0000313" key="7">
    <source>
        <dbReference type="Proteomes" id="UP000887458"/>
    </source>
</evidence>
<accession>A0ABQ8JPN7</accession>
<dbReference type="InterPro" id="IPR015943">
    <property type="entry name" value="WD40/YVTN_repeat-like_dom_sf"/>
</dbReference>
<dbReference type="InterPro" id="IPR019775">
    <property type="entry name" value="WD40_repeat_CS"/>
</dbReference>
<evidence type="ECO:0000256" key="1">
    <source>
        <dbReference type="ARBA" id="ARBA00022574"/>
    </source>
</evidence>
<sequence>MVLGWSVANTTISHPDLHAMCLATSGNGKCALVSRRSISIIRTDNLAKIDSVIARETKWDTTHAEFSPPDPKQLAITNAQTINIYNIDDQSNWLMHTLNGHTRTITDLNWSCKEPNILASASFDNYIYIWDLRETRKPIYLMYSISGATQIKWSKMNENILATSHEGDVRIWDKRKSNMPLHYVSTYLAKITGIDWSPFYENKFLTCSQDGSIKVGISLWNLWDLINCSKGKSEYHMTTGLPIWKARYTPFGNGLMTALVPQMRRTGENNSLWMWKIDSLDQPIHSFAGHLDVVLDFGWNIIDSDDYELITWARDNTFRLWKVNPNEFVRQIQDSSSTDDQHDHHTDDISSDFDSQSAKLSNLDLSKSSDLSSPISEKCESNQNEFDNLEDKSDKVFSLKQEFSLFNSNIANLMIEELNVNKRFCIASIKSSIICRLKIFFPINYPNTIPVFTFLNDQPVPSFNSNTTKLLDDKTKKEILTDLQSTATFLVKHNRNCLEKCLRQFVHLIEESTSLNLNQTNSNTNTNIKQTISDYLPTHQYVSYLDASVPFPRTSGARFCSSEILVCFGRPPHLEQMNVPTEYTPRSLSALSSYLVKHVGAYNSNHMNAKDNIPSISSFYIDSSKKHRSFRKVHQYQEKKSPNLCGPVMVFSVAKLLPISRHLAEQYIVPTPKSNIINLCELNAKIANTSGRRDLLQTWHLVRISAEIYLKNRFLSSEELNSHWSRHPFGGKMIQSIIEHYVLKCNDIQTAAMISSVISSCKLSCGEPSFTTTTAATKNQTKIDYNSTSTHDENDNEWTKSLASDVINNKNRIRTSSCSSNQEMNQNKNDKTIVDHNNDESSLNERVEMTFDSKLTLEYDYYKKIYVDILYRWKLIKKRTQLLKTIESKMLHEDQSHIVSFGIECFTQSCKDRQKLCNNYICSHCNRISLICTICRLPVKGATNHCMKCGHGGHTKHMNDWFQEHDQCPSGCGCVCLRN</sequence>
<evidence type="ECO:0000256" key="4">
    <source>
        <dbReference type="SAM" id="MobiDB-lite"/>
    </source>
</evidence>
<keyword evidence="2" id="KW-0677">Repeat</keyword>
<name>A0ABQ8JPN7_DERPT</name>
<reference evidence="6 7" key="2">
    <citation type="journal article" date="2022" name="Mol. Biol. Evol.">
        <title>Comparative Genomics Reveals Insights into the Divergent Evolution of Astigmatic Mites and Household Pest Adaptations.</title>
        <authorList>
            <person name="Xiong Q."/>
            <person name="Wan A.T."/>
            <person name="Liu X."/>
            <person name="Fung C.S."/>
            <person name="Xiao X."/>
            <person name="Malainual N."/>
            <person name="Hou J."/>
            <person name="Wang L."/>
            <person name="Wang M."/>
            <person name="Yang K.Y."/>
            <person name="Cui Y."/>
            <person name="Leung E.L."/>
            <person name="Nong W."/>
            <person name="Shin S.K."/>
            <person name="Au S.W."/>
            <person name="Jeong K.Y."/>
            <person name="Chew F.T."/>
            <person name="Hui J.H."/>
            <person name="Leung T.F."/>
            <person name="Tungtrongchitr A."/>
            <person name="Zhong N."/>
            <person name="Liu Z."/>
            <person name="Tsui S.K."/>
        </authorList>
    </citation>
    <scope>NUCLEOTIDE SEQUENCE [LARGE SCALE GENOMIC DNA]</scope>
    <source>
        <strain evidence="6">Derp</strain>
    </source>
</reference>
<evidence type="ECO:0000256" key="3">
    <source>
        <dbReference type="PROSITE-ProRule" id="PRU00221"/>
    </source>
</evidence>
<feature type="region of interest" description="Disordered" evidence="4">
    <location>
        <begin position="365"/>
        <end position="384"/>
    </location>
</feature>
<reference evidence="6 7" key="1">
    <citation type="journal article" date="2018" name="J. Allergy Clin. Immunol.">
        <title>High-quality assembly of Dermatophagoides pteronyssinus genome and transcriptome reveals a wide range of novel allergens.</title>
        <authorList>
            <person name="Liu X.Y."/>
            <person name="Yang K.Y."/>
            <person name="Wang M.Q."/>
            <person name="Kwok J.S."/>
            <person name="Zeng X."/>
            <person name="Yang Z."/>
            <person name="Xiao X.J."/>
            <person name="Lau C.P."/>
            <person name="Li Y."/>
            <person name="Huang Z.M."/>
            <person name="Ba J.G."/>
            <person name="Yim A.K."/>
            <person name="Ouyang C.Y."/>
            <person name="Ngai S.M."/>
            <person name="Chan T.F."/>
            <person name="Leung E.L."/>
            <person name="Liu L."/>
            <person name="Liu Z.G."/>
            <person name="Tsui S.K."/>
        </authorList>
    </citation>
    <scope>NUCLEOTIDE SEQUENCE [LARGE SCALE GENOMIC DNA]</scope>
    <source>
        <strain evidence="6">Derp</strain>
    </source>
</reference>
<dbReference type="PROSITE" id="PS00678">
    <property type="entry name" value="WD_REPEATS_1"/>
    <property type="match status" value="1"/>
</dbReference>
<evidence type="ECO:0000256" key="2">
    <source>
        <dbReference type="ARBA" id="ARBA00022737"/>
    </source>
</evidence>
<dbReference type="PROSITE" id="PS50294">
    <property type="entry name" value="WD_REPEATS_REGION"/>
    <property type="match status" value="1"/>
</dbReference>
<keyword evidence="7" id="KW-1185">Reference proteome</keyword>
<dbReference type="InterPro" id="IPR039456">
    <property type="entry name" value="WDR59_mRING-H2-C3H3C2"/>
</dbReference>
<dbReference type="SMART" id="SM00320">
    <property type="entry name" value="WD40"/>
    <property type="match status" value="4"/>
</dbReference>
<dbReference type="InterPro" id="IPR049567">
    <property type="entry name" value="WDR59-like"/>
</dbReference>
<dbReference type="Pfam" id="PF17120">
    <property type="entry name" value="zf-RING_16"/>
    <property type="match status" value="1"/>
</dbReference>
<comment type="caution">
    <text evidence="6">The sequence shown here is derived from an EMBL/GenBank/DDBJ whole genome shotgun (WGS) entry which is preliminary data.</text>
</comment>
<organism evidence="6 7">
    <name type="scientific">Dermatophagoides pteronyssinus</name>
    <name type="common">European house dust mite</name>
    <dbReference type="NCBI Taxonomy" id="6956"/>
    <lineage>
        <taxon>Eukaryota</taxon>
        <taxon>Metazoa</taxon>
        <taxon>Ecdysozoa</taxon>
        <taxon>Arthropoda</taxon>
        <taxon>Chelicerata</taxon>
        <taxon>Arachnida</taxon>
        <taxon>Acari</taxon>
        <taxon>Acariformes</taxon>
        <taxon>Sarcoptiformes</taxon>
        <taxon>Astigmata</taxon>
        <taxon>Psoroptidia</taxon>
        <taxon>Analgoidea</taxon>
        <taxon>Pyroglyphidae</taxon>
        <taxon>Dermatophagoidinae</taxon>
        <taxon>Dermatophagoides</taxon>
    </lineage>
</organism>